<dbReference type="Gene3D" id="2.40.128.130">
    <property type="entry name" value="Autotransporter beta-domain"/>
    <property type="match status" value="1"/>
</dbReference>
<protein>
    <recommendedName>
        <fullName evidence="2">Autotransporter domain-containing protein</fullName>
    </recommendedName>
</protein>
<comment type="caution">
    <text evidence="3">The sequence shown here is derived from an EMBL/GenBank/DDBJ whole genome shotgun (WGS) entry which is preliminary data.</text>
</comment>
<dbReference type="Gene3D" id="2.160.20.20">
    <property type="match status" value="3"/>
</dbReference>
<evidence type="ECO:0000313" key="3">
    <source>
        <dbReference type="EMBL" id="PRD41296.1"/>
    </source>
</evidence>
<dbReference type="InterPro" id="IPR011050">
    <property type="entry name" value="Pectin_lyase_fold/virulence"/>
</dbReference>
<dbReference type="Proteomes" id="UP000239434">
    <property type="component" value="Unassembled WGS sequence"/>
</dbReference>
<dbReference type="PANTHER" id="PTHR35037:SF3">
    <property type="entry name" value="C-TERMINAL REGION OF AIDA-LIKE PROTEIN"/>
    <property type="match status" value="1"/>
</dbReference>
<organism evidence="3 4">
    <name type="scientific">Phyllobacterium phragmitis</name>
    <dbReference type="NCBI Taxonomy" id="2670329"/>
    <lineage>
        <taxon>Bacteria</taxon>
        <taxon>Pseudomonadati</taxon>
        <taxon>Pseudomonadota</taxon>
        <taxon>Alphaproteobacteria</taxon>
        <taxon>Hyphomicrobiales</taxon>
        <taxon>Phyllobacteriaceae</taxon>
        <taxon>Phyllobacterium</taxon>
    </lineage>
</organism>
<dbReference type="InterPro" id="IPR006315">
    <property type="entry name" value="OM_autotransptr_brl_dom"/>
</dbReference>
<dbReference type="Pfam" id="PF03797">
    <property type="entry name" value="Autotransporter"/>
    <property type="match status" value="1"/>
</dbReference>
<dbReference type="GO" id="GO:0019867">
    <property type="term" value="C:outer membrane"/>
    <property type="evidence" value="ECO:0007669"/>
    <property type="project" value="InterPro"/>
</dbReference>
<dbReference type="PANTHER" id="PTHR35037">
    <property type="entry name" value="C-TERMINAL REGION OF AIDA-LIKE PROTEIN"/>
    <property type="match status" value="1"/>
</dbReference>
<gene>
    <name evidence="3" type="ORF">C5748_22650</name>
</gene>
<dbReference type="SMART" id="SM00869">
    <property type="entry name" value="Autotransporter"/>
    <property type="match status" value="1"/>
</dbReference>
<dbReference type="NCBIfam" id="TIGR01414">
    <property type="entry name" value="autotrans_barl"/>
    <property type="match status" value="1"/>
</dbReference>
<dbReference type="InterPro" id="IPR036709">
    <property type="entry name" value="Autotransporte_beta_dom_sf"/>
</dbReference>
<dbReference type="SUPFAM" id="SSF51126">
    <property type="entry name" value="Pectin lyase-like"/>
    <property type="match status" value="3"/>
</dbReference>
<reference evidence="3 4" key="1">
    <citation type="submission" date="2018-02" db="EMBL/GenBank/DDBJ databases">
        <title>The draft genome of Phyllobacterium sp. 1N-3.</title>
        <authorList>
            <person name="Liu L."/>
            <person name="Li L."/>
            <person name="Zhang X."/>
            <person name="Wang T."/>
            <person name="Liang L."/>
        </authorList>
    </citation>
    <scope>NUCLEOTIDE SEQUENCE [LARGE SCALE GENOMIC DNA]</scope>
    <source>
        <strain evidence="3 4">1N-3</strain>
    </source>
</reference>
<dbReference type="AlphaFoldDB" id="A0A2S9IL83"/>
<dbReference type="SUPFAM" id="SSF103515">
    <property type="entry name" value="Autotransporter"/>
    <property type="match status" value="1"/>
</dbReference>
<proteinExistence type="predicted"/>
<feature type="domain" description="Autotransporter" evidence="2">
    <location>
        <begin position="891"/>
        <end position="1167"/>
    </location>
</feature>
<dbReference type="PROSITE" id="PS51208">
    <property type="entry name" value="AUTOTRANSPORTER"/>
    <property type="match status" value="1"/>
</dbReference>
<dbReference type="InterPro" id="IPR051551">
    <property type="entry name" value="Autotransporter_adhesion"/>
</dbReference>
<dbReference type="InterPro" id="IPR005546">
    <property type="entry name" value="Autotransporte_beta"/>
</dbReference>
<evidence type="ECO:0000259" key="2">
    <source>
        <dbReference type="PROSITE" id="PS51208"/>
    </source>
</evidence>
<dbReference type="EMBL" id="PVBR01000022">
    <property type="protein sequence ID" value="PRD41296.1"/>
    <property type="molecule type" value="Genomic_DNA"/>
</dbReference>
<dbReference type="InterPro" id="IPR013425">
    <property type="entry name" value="Autotrns_rpt"/>
</dbReference>
<name>A0A2S9IL83_9HYPH</name>
<dbReference type="NCBIfam" id="TIGR02601">
    <property type="entry name" value="autotrns_rpt"/>
    <property type="match status" value="5"/>
</dbReference>
<dbReference type="InterPro" id="IPR012332">
    <property type="entry name" value="Autotransporter_pectin_lyase_C"/>
</dbReference>
<keyword evidence="4" id="KW-1185">Reference proteome</keyword>
<evidence type="ECO:0000256" key="1">
    <source>
        <dbReference type="ARBA" id="ARBA00022729"/>
    </source>
</evidence>
<accession>A0A2S9IL83</accession>
<evidence type="ECO:0000313" key="4">
    <source>
        <dbReference type="Proteomes" id="UP000239434"/>
    </source>
</evidence>
<keyword evidence="1" id="KW-0732">Signal</keyword>
<sequence length="1167" mass="114091">MVNANADTFVASFSGSTGTLNIGNGGAAGTLNSASVNFGNGTGSLNFNHTETAYDFGAAISGAGTLNHLSGATNLTADSSGFTGTTNITSGTLSVNNTLGGAVNVTGGTLGGSGTLSGDVAVTNGAIAAGNSPGMLTIGGDLTLASGSSLNFELGSPSGTAGVDSDLINVGENLTLDGTLNVSNAGGFGSGLYRLVNYDGTLTDNGLEIGAAPSGFNANNLTVQTAMANQVNLLVGAPFVSFWDGANTIANNAVDGGAGTWSATGNNWTLADGSANGAFEPSVLLIFAGTPGTVTVDDSAGAIGIQSGMQFAVDGYNVIGDAIGLTGANVVRVGDGTATGAGFTATIASNLTGAGSLEKTDLGTLVLTGANTYTGGTTISAGTLIGNATSLQGNIVNNAALTFDQASAGTYAGAISGSGALTKDGAGALTLTGANTYTGGTTISAGTLIGNATSLQGDIANNAALTFDQGTAGTFAGVISGTGALTKVGAGALTLTSANAYTGGTTVSAGTLIGNTTSLQGNIANNAALTFDQASAGTYAGVVSGTGSLTKSGAGALTLTGANSYTGGTTISAGTLIGNTVSLQGDIANNAALTFDQGTAGTYAGIVSGSGALTKAGTGQLTLTGDSSAYTGTTAVTAGLLTVNGSLGGATNLSGGTLGGSGTLGNVTIASGGTLAPGNSIGTLNVANVTFNAGSTYTVELNDGGFVAGTNNDLLNATGTASILGGTVHVTPENGTDTGTTYTDGATYTILTATGGVTGTFDTVTDDYAFLDFTQSSDPNNVFLTSVLIGGGGGDVDVDDGNACATLGLTSNQNATCGGVLSIGSGSLHTALINLSNAEAPIALDRLSGELHASTKTALIDDSRFAREVALDRLRVAFGGTGAGAGQATRETPEGATLWAQGFGVWSHWNGDGNAAPLDRSIGGLFMGADAEIADNVTLGLMGGYSHSSLDLDDRASSATVDSYTLGAYAGGAWDAFSLKGGVAHSWHSLDTSRSVAFAGFSDSLSASYNARTFQAYTEAAYSVEYGKARFEPFANLAYVHLNTDGYTESGGDAALTASGSSSNATFTTLGIRGETQVYLGGLNARLSGGLGWRHAFGDTPTATQSFSAGGDAFTVTGVPLARDTLVLDAGFTLDLTDSATLGLSYNGQLGSGLADHSAKASLNVRF</sequence>
<dbReference type="Pfam" id="PF12951">
    <property type="entry name" value="PATR"/>
    <property type="match status" value="6"/>
</dbReference>